<dbReference type="Proteomes" id="UP001059596">
    <property type="component" value="Unassembled WGS sequence"/>
</dbReference>
<dbReference type="AlphaFoldDB" id="A0A9P9YEE4"/>
<name>A0A9P9YEE4_9MUSC</name>
<proteinExistence type="predicted"/>
<sequence>GIVGVWNDWNGARYLKNCIFEFLWTLTFPKCWNCNWNFSITQTRKKQILIFVHKPPVSFCTSAHEYSISEFFMDSGFSGMLELELEFFNYPDEKKKQILILCISHLFLSAPPPKNS</sequence>
<evidence type="ECO:0000313" key="2">
    <source>
        <dbReference type="Proteomes" id="UP001059596"/>
    </source>
</evidence>
<gene>
    <name evidence="1" type="ORF">M5D96_011967</name>
</gene>
<feature type="non-terminal residue" evidence="1">
    <location>
        <position position="1"/>
    </location>
</feature>
<protein>
    <submittedName>
        <fullName evidence="1">Uncharacterized protein</fullName>
    </submittedName>
</protein>
<comment type="caution">
    <text evidence="1">The sequence shown here is derived from an EMBL/GenBank/DDBJ whole genome shotgun (WGS) entry which is preliminary data.</text>
</comment>
<evidence type="ECO:0000313" key="1">
    <source>
        <dbReference type="EMBL" id="KAI8035248.1"/>
    </source>
</evidence>
<accession>A0A9P9YEE4</accession>
<organism evidence="1 2">
    <name type="scientific">Drosophila gunungcola</name>
    <name type="common">fruit fly</name>
    <dbReference type="NCBI Taxonomy" id="103775"/>
    <lineage>
        <taxon>Eukaryota</taxon>
        <taxon>Metazoa</taxon>
        <taxon>Ecdysozoa</taxon>
        <taxon>Arthropoda</taxon>
        <taxon>Hexapoda</taxon>
        <taxon>Insecta</taxon>
        <taxon>Pterygota</taxon>
        <taxon>Neoptera</taxon>
        <taxon>Endopterygota</taxon>
        <taxon>Diptera</taxon>
        <taxon>Brachycera</taxon>
        <taxon>Muscomorpha</taxon>
        <taxon>Ephydroidea</taxon>
        <taxon>Drosophilidae</taxon>
        <taxon>Drosophila</taxon>
        <taxon>Sophophora</taxon>
    </lineage>
</organism>
<keyword evidence="2" id="KW-1185">Reference proteome</keyword>
<reference evidence="1" key="1">
    <citation type="journal article" date="2023" name="Genome Biol. Evol.">
        <title>Long-read-based Genome Assembly of Drosophila gunungcola Reveals Fewer Chemosensory Genes in Flower-breeding Species.</title>
        <authorList>
            <person name="Negi A."/>
            <person name="Liao B.Y."/>
            <person name="Yeh S.D."/>
        </authorList>
    </citation>
    <scope>NUCLEOTIDE SEQUENCE</scope>
    <source>
        <strain evidence="1">Sukarami</strain>
    </source>
</reference>
<dbReference type="EMBL" id="JAMKOV010000041">
    <property type="protein sequence ID" value="KAI8035248.1"/>
    <property type="molecule type" value="Genomic_DNA"/>
</dbReference>